<keyword evidence="7" id="KW-0234">DNA repair</keyword>
<comment type="caution">
    <text evidence="10">The sequence shown here is derived from an EMBL/GenBank/DDBJ whole genome shotgun (WGS) entry which is preliminary data.</text>
</comment>
<evidence type="ECO:0000313" key="11">
    <source>
        <dbReference type="Proteomes" id="UP000228949"/>
    </source>
</evidence>
<dbReference type="PANTHER" id="PTHR47642">
    <property type="entry name" value="ATP-DEPENDENT DNA HELICASE"/>
    <property type="match status" value="1"/>
</dbReference>
<keyword evidence="2" id="KW-0227">DNA damage</keyword>
<keyword evidence="3" id="KW-0378">Hydrolase</keyword>
<dbReference type="InterPro" id="IPR049163">
    <property type="entry name" value="Pif1-like_2B_dom"/>
</dbReference>
<dbReference type="SUPFAM" id="SSF52540">
    <property type="entry name" value="P-loop containing nucleoside triphosphate hydrolases"/>
    <property type="match status" value="2"/>
</dbReference>
<evidence type="ECO:0000256" key="6">
    <source>
        <dbReference type="ARBA" id="ARBA00023125"/>
    </source>
</evidence>
<evidence type="ECO:0000313" key="10">
    <source>
        <dbReference type="EMBL" id="PIU98282.1"/>
    </source>
</evidence>
<dbReference type="PANTHER" id="PTHR47642:SF5">
    <property type="entry name" value="ATP-DEPENDENT DNA HELICASE"/>
    <property type="match status" value="1"/>
</dbReference>
<dbReference type="AlphaFoldDB" id="A0A2M7B5G1"/>
<dbReference type="Gene3D" id="3.40.50.300">
    <property type="entry name" value="P-loop containing nucleotide triphosphate hydrolases"/>
    <property type="match status" value="1"/>
</dbReference>
<dbReference type="EMBL" id="PEVJ01000054">
    <property type="protein sequence ID" value="PIU98282.1"/>
    <property type="molecule type" value="Genomic_DNA"/>
</dbReference>
<dbReference type="Gene3D" id="1.10.10.1390">
    <property type="entry name" value="ATP-dependent DNA helicase RecQ"/>
    <property type="match status" value="1"/>
</dbReference>
<dbReference type="InterPro" id="IPR051055">
    <property type="entry name" value="PIF1_helicase"/>
</dbReference>
<reference evidence="11" key="1">
    <citation type="submission" date="2017-09" db="EMBL/GenBank/DDBJ databases">
        <title>Depth-based differentiation of microbial function through sediment-hosted aquifers and enrichment of novel symbionts in the deep terrestrial subsurface.</title>
        <authorList>
            <person name="Probst A.J."/>
            <person name="Ladd B."/>
            <person name="Jarett J.K."/>
            <person name="Geller-Mcgrath D.E."/>
            <person name="Sieber C.M.K."/>
            <person name="Emerson J.B."/>
            <person name="Anantharaman K."/>
            <person name="Thomas B.C."/>
            <person name="Malmstrom R."/>
            <person name="Stieglmeier M."/>
            <person name="Klingl A."/>
            <person name="Woyke T."/>
            <person name="Ryan C.M."/>
            <person name="Banfield J.F."/>
        </authorList>
    </citation>
    <scope>NUCLEOTIDE SEQUENCE [LARGE SCALE GENOMIC DNA]</scope>
</reference>
<dbReference type="Pfam" id="PF14493">
    <property type="entry name" value="HTH_40"/>
    <property type="match status" value="1"/>
</dbReference>
<dbReference type="Gene3D" id="2.30.30.940">
    <property type="match status" value="1"/>
</dbReference>
<evidence type="ECO:0000256" key="8">
    <source>
        <dbReference type="ARBA" id="ARBA00023235"/>
    </source>
</evidence>
<protein>
    <submittedName>
        <fullName evidence="10">AAA family ATPase</fullName>
    </submittedName>
</protein>
<evidence type="ECO:0000256" key="2">
    <source>
        <dbReference type="ARBA" id="ARBA00022763"/>
    </source>
</evidence>
<evidence type="ECO:0000256" key="3">
    <source>
        <dbReference type="ARBA" id="ARBA00022801"/>
    </source>
</evidence>
<dbReference type="GO" id="GO:0000723">
    <property type="term" value="P:telomere maintenance"/>
    <property type="evidence" value="ECO:0007669"/>
    <property type="project" value="InterPro"/>
</dbReference>
<keyword evidence="1" id="KW-0547">Nucleotide-binding</keyword>
<keyword evidence="8" id="KW-0413">Isomerase</keyword>
<dbReference type="CDD" id="cd18037">
    <property type="entry name" value="DEXSc_Pif1_like"/>
    <property type="match status" value="1"/>
</dbReference>
<evidence type="ECO:0000259" key="9">
    <source>
        <dbReference type="SMART" id="SM00382"/>
    </source>
</evidence>
<proteinExistence type="predicted"/>
<gene>
    <name evidence="10" type="ORF">COS61_02250</name>
</gene>
<dbReference type="InterPro" id="IPR029491">
    <property type="entry name" value="Helicase_HTH"/>
</dbReference>
<organism evidence="10 11">
    <name type="scientific">Candidatus Wolfebacteria bacterium CG03_land_8_20_14_0_80_40_12</name>
    <dbReference type="NCBI Taxonomy" id="1975069"/>
    <lineage>
        <taxon>Bacteria</taxon>
        <taxon>Candidatus Wolfeibacteriota</taxon>
    </lineage>
</organism>
<dbReference type="Proteomes" id="UP000228949">
    <property type="component" value="Unassembled WGS sequence"/>
</dbReference>
<dbReference type="SMART" id="SM00382">
    <property type="entry name" value="AAA"/>
    <property type="match status" value="1"/>
</dbReference>
<evidence type="ECO:0000256" key="7">
    <source>
        <dbReference type="ARBA" id="ARBA00023204"/>
    </source>
</evidence>
<keyword evidence="6" id="KW-0238">DNA-binding</keyword>
<keyword evidence="4" id="KW-0347">Helicase</keyword>
<name>A0A2M7B5G1_9BACT</name>
<dbReference type="GO" id="GO:0003678">
    <property type="term" value="F:DNA helicase activity"/>
    <property type="evidence" value="ECO:0007669"/>
    <property type="project" value="InterPro"/>
</dbReference>
<accession>A0A2M7B5G1</accession>
<dbReference type="InterPro" id="IPR003593">
    <property type="entry name" value="AAA+_ATPase"/>
</dbReference>
<dbReference type="InterPro" id="IPR027417">
    <property type="entry name" value="P-loop_NTPase"/>
</dbReference>
<dbReference type="InterPro" id="IPR010285">
    <property type="entry name" value="DNA_helicase_pif1-like_DEAD"/>
</dbReference>
<evidence type="ECO:0000256" key="5">
    <source>
        <dbReference type="ARBA" id="ARBA00022840"/>
    </source>
</evidence>
<keyword evidence="5" id="KW-0067">ATP-binding</keyword>
<dbReference type="GO" id="GO:0006281">
    <property type="term" value="P:DNA repair"/>
    <property type="evidence" value="ECO:0007669"/>
    <property type="project" value="InterPro"/>
</dbReference>
<dbReference type="Pfam" id="PF05970">
    <property type="entry name" value="PIF1"/>
    <property type="match status" value="1"/>
</dbReference>
<feature type="domain" description="AAA+ ATPase" evidence="9">
    <location>
        <begin position="12"/>
        <end position="160"/>
    </location>
</feature>
<evidence type="ECO:0000256" key="4">
    <source>
        <dbReference type="ARBA" id="ARBA00022806"/>
    </source>
</evidence>
<dbReference type="Pfam" id="PF21530">
    <property type="entry name" value="Pif1_2B_dom"/>
    <property type="match status" value="1"/>
</dbReference>
<dbReference type="CDD" id="cd18809">
    <property type="entry name" value="SF1_C_RecD"/>
    <property type="match status" value="1"/>
</dbReference>
<evidence type="ECO:0000256" key="1">
    <source>
        <dbReference type="ARBA" id="ARBA00022741"/>
    </source>
</evidence>
<sequence length="649" mass="72725">MTQSQALSILKTGANIFLTGEPGSGKTHIINEYVAHLRARSIEPAITASTGIAATHIGGMTIHSWSGIGIKTSLDKHGLNKIASSKHIVKRVRRAKVLIIDEVSMLPPETLSMIDAVCREIKQSSEPFGGIQIILVGDFFQLPPVMKIETESNTPATLIKEPLRRFAYDSPAWERANPMVCYLTEQYRQDDKDFLALLSAIRSNIFGNDHLCHIETRKIEHHTAPNGIPKLFSHNADVDRVNDEILAKLPGEPQVFTMSSQGPDALTSALQKGCLSPETLYLKIGAAVMFTKNNPKEGFVNGTLGTIEDFDKNNGYPITKTRSGRKIEVEPMEWTVEENGKIRARITQLPLRLAWAITVHKSQGMSLDGAVMDLSDVFEFGQGYVALSRVRRLSGLYLLGWNKRAFQVHPEVLAKDAKFRTQSEQAIHTFSRMAEDEVVAMHEQFIRSCGGKIISGSRINIPKASYVSPMAHRNRNTRGERRWERTLALIQSGKTIADVARMRSRTEGTILEHLESLHALNKLSAQDITHLARGSEQEITKIHDAFRALRTDKLTPVFERLGGAYSYEKLRIARLMLNKEFAPKIPVPTGFVKIREKHPNAYLPWDKTQDEKLRQLFLKGSSVVDLAKTFNRTRGAIKSRLAKLELWDD</sequence>